<accession>A0AAN8IGR6</accession>
<evidence type="ECO:0000256" key="1">
    <source>
        <dbReference type="SAM" id="MobiDB-lite"/>
    </source>
</evidence>
<gene>
    <name evidence="2" type="ORF">GCK32_005047</name>
</gene>
<proteinExistence type="predicted"/>
<keyword evidence="3" id="KW-1185">Reference proteome</keyword>
<reference evidence="2 3" key="1">
    <citation type="submission" date="2019-10" db="EMBL/GenBank/DDBJ databases">
        <title>Assembly and Annotation for the nematode Trichostrongylus colubriformis.</title>
        <authorList>
            <person name="Martin J."/>
        </authorList>
    </citation>
    <scope>NUCLEOTIDE SEQUENCE [LARGE SCALE GENOMIC DNA]</scope>
    <source>
        <strain evidence="2">G859</strain>
        <tissue evidence="2">Whole worm</tissue>
    </source>
</reference>
<feature type="compositionally biased region" description="Polar residues" evidence="1">
    <location>
        <begin position="1"/>
        <end position="10"/>
    </location>
</feature>
<name>A0AAN8IGR6_TRICO</name>
<evidence type="ECO:0000313" key="3">
    <source>
        <dbReference type="Proteomes" id="UP001331761"/>
    </source>
</evidence>
<protein>
    <submittedName>
        <fullName evidence="2">Uncharacterized protein</fullName>
    </submittedName>
</protein>
<dbReference type="Gene3D" id="1.10.3210.10">
    <property type="entry name" value="Hypothetical protein af1432"/>
    <property type="match status" value="1"/>
</dbReference>
<feature type="region of interest" description="Disordered" evidence="1">
    <location>
        <begin position="1"/>
        <end position="30"/>
    </location>
</feature>
<dbReference type="EMBL" id="WIXE01020070">
    <property type="protein sequence ID" value="KAK5969513.1"/>
    <property type="molecule type" value="Genomic_DNA"/>
</dbReference>
<evidence type="ECO:0000313" key="2">
    <source>
        <dbReference type="EMBL" id="KAK5969513.1"/>
    </source>
</evidence>
<dbReference type="SUPFAM" id="SSF109604">
    <property type="entry name" value="HD-domain/PDEase-like"/>
    <property type="match status" value="1"/>
</dbReference>
<dbReference type="Proteomes" id="UP001331761">
    <property type="component" value="Unassembled WGS sequence"/>
</dbReference>
<sequence>MSTENGNSNGLYPDIHESKSQSSSSKTFMDHGPEDLALVVKAADFAARRHRFQKRKDHTSTPYINHPIEKSSKCTLPLLQSMAVYGQVVSRTFSNTTYLCERS</sequence>
<comment type="caution">
    <text evidence="2">The sequence shown here is derived from an EMBL/GenBank/DDBJ whole genome shotgun (WGS) entry which is preliminary data.</text>
</comment>
<organism evidence="2 3">
    <name type="scientific">Trichostrongylus colubriformis</name>
    <name type="common">Black scour worm</name>
    <dbReference type="NCBI Taxonomy" id="6319"/>
    <lineage>
        <taxon>Eukaryota</taxon>
        <taxon>Metazoa</taxon>
        <taxon>Ecdysozoa</taxon>
        <taxon>Nematoda</taxon>
        <taxon>Chromadorea</taxon>
        <taxon>Rhabditida</taxon>
        <taxon>Rhabditina</taxon>
        <taxon>Rhabditomorpha</taxon>
        <taxon>Strongyloidea</taxon>
        <taxon>Trichostrongylidae</taxon>
        <taxon>Trichostrongylus</taxon>
    </lineage>
</organism>
<dbReference type="AlphaFoldDB" id="A0AAN8IGR6"/>